<evidence type="ECO:0000313" key="2">
    <source>
        <dbReference type="Proteomes" id="UP000465712"/>
    </source>
</evidence>
<accession>A0A7X4WAS1</accession>
<name>A0A7X4WAS1_9GAMM</name>
<dbReference type="RefSeq" id="WP_027250824.1">
    <property type="nucleotide sequence ID" value="NZ_WXWU01000037.1"/>
</dbReference>
<reference evidence="1 2" key="1">
    <citation type="submission" date="2017-05" db="EMBL/GenBank/DDBJ databases">
        <title>High clonality and local adaptation shapes Vibrionaceae linages within an endangered oasis.</title>
        <authorList>
            <person name="Vazquez-Rosas-Landa M."/>
        </authorList>
    </citation>
    <scope>NUCLEOTIDE SEQUENCE [LARGE SCALE GENOMIC DNA]</scope>
    <source>
        <strain evidence="1 2">P46_P4S1P180</strain>
    </source>
</reference>
<sequence length="84" mass="9600">MDNVFQKARDKRIRQATANAEKGMTEQQVTQSHILLATLEEAVNHFVANSGEDLKLNQDKIREMHQQHHLCLEGQRLGAPHESQ</sequence>
<dbReference type="AlphaFoldDB" id="A0A7X4WAS1"/>
<comment type="caution">
    <text evidence="1">The sequence shown here is derived from an EMBL/GenBank/DDBJ whole genome shotgun (WGS) entry which is preliminary data.</text>
</comment>
<proteinExistence type="predicted"/>
<dbReference type="Proteomes" id="UP000465712">
    <property type="component" value="Unassembled WGS sequence"/>
</dbReference>
<gene>
    <name evidence="1" type="ORF">CAG72_08885</name>
</gene>
<protein>
    <submittedName>
        <fullName evidence="1">Uncharacterized protein</fullName>
    </submittedName>
</protein>
<dbReference type="OrthoDB" id="9944781at2"/>
<organism evidence="1 2">
    <name type="scientific">Photobacterium halotolerans</name>
    <dbReference type="NCBI Taxonomy" id="265726"/>
    <lineage>
        <taxon>Bacteria</taxon>
        <taxon>Pseudomonadati</taxon>
        <taxon>Pseudomonadota</taxon>
        <taxon>Gammaproteobacteria</taxon>
        <taxon>Vibrionales</taxon>
        <taxon>Vibrionaceae</taxon>
        <taxon>Photobacterium</taxon>
    </lineage>
</organism>
<evidence type="ECO:0000313" key="1">
    <source>
        <dbReference type="EMBL" id="NAW65331.1"/>
    </source>
</evidence>
<dbReference type="EMBL" id="WXWW01000138">
    <property type="protein sequence ID" value="NAW65331.1"/>
    <property type="molecule type" value="Genomic_DNA"/>
</dbReference>